<keyword evidence="2" id="KW-0604">Photosystem II</keyword>
<reference evidence="5 6" key="1">
    <citation type="submission" date="2018-08" db="EMBL/GenBank/DDBJ databases">
        <authorList>
            <person name="Khan S.A."/>
        </authorList>
    </citation>
    <scope>NUCLEOTIDE SEQUENCE [LARGE SCALE GENOMIC DNA]</scope>
    <source>
        <strain evidence="5 6">GTF-13</strain>
    </source>
</reference>
<name>A0A3P3VI49_9GAMM</name>
<organism evidence="5 6">
    <name type="scientific">Aestuariirhabdus litorea</name>
    <dbReference type="NCBI Taxonomy" id="2528527"/>
    <lineage>
        <taxon>Bacteria</taxon>
        <taxon>Pseudomonadati</taxon>
        <taxon>Pseudomonadota</taxon>
        <taxon>Gammaproteobacteria</taxon>
        <taxon>Oceanospirillales</taxon>
        <taxon>Aestuariirhabdaceae</taxon>
        <taxon>Aestuariirhabdus</taxon>
    </lineage>
</organism>
<dbReference type="InterPro" id="IPR036278">
    <property type="entry name" value="Sialidase_sf"/>
</dbReference>
<dbReference type="InterPro" id="IPR015943">
    <property type="entry name" value="WD40/YVTN_repeat-like_dom_sf"/>
</dbReference>
<dbReference type="GO" id="GO:0015979">
    <property type="term" value="P:photosynthesis"/>
    <property type="evidence" value="ECO:0007669"/>
    <property type="project" value="UniProtKB-KW"/>
</dbReference>
<evidence type="ECO:0000256" key="2">
    <source>
        <dbReference type="ARBA" id="ARBA00023276"/>
    </source>
</evidence>
<dbReference type="Gene3D" id="2.130.10.10">
    <property type="entry name" value="YVTN repeat-like/Quinoprotein amine dehydrogenase"/>
    <property type="match status" value="2"/>
</dbReference>
<dbReference type="PANTHER" id="PTHR47199:SF2">
    <property type="entry name" value="PHOTOSYSTEM II STABILITY_ASSEMBLY FACTOR HCF136, CHLOROPLASTIC"/>
    <property type="match status" value="1"/>
</dbReference>
<dbReference type="Pfam" id="PF14870">
    <property type="entry name" value="PSII_BNR"/>
    <property type="match status" value="2"/>
</dbReference>
<dbReference type="AlphaFoldDB" id="A0A3P3VI49"/>
<reference evidence="5 6" key="2">
    <citation type="submission" date="2018-12" db="EMBL/GenBank/DDBJ databases">
        <title>Simiduia agarivorans gen. nov., sp. nov., a marine, agarolytic bacterium isolated from shallow coastal water from Keelung, Taiwan.</title>
        <authorList>
            <person name="Shieh W.Y."/>
        </authorList>
    </citation>
    <scope>NUCLEOTIDE SEQUENCE [LARGE SCALE GENOMIC DNA]</scope>
    <source>
        <strain evidence="5 6">GTF-13</strain>
    </source>
</reference>
<evidence type="ECO:0000259" key="4">
    <source>
        <dbReference type="Pfam" id="PF14870"/>
    </source>
</evidence>
<dbReference type="InterPro" id="IPR028203">
    <property type="entry name" value="PSII_CF48-like_dom"/>
</dbReference>
<dbReference type="EMBL" id="QWEZ01000002">
    <property type="protein sequence ID" value="RRJ82405.1"/>
    <property type="molecule type" value="Genomic_DNA"/>
</dbReference>
<proteinExistence type="predicted"/>
<evidence type="ECO:0000256" key="1">
    <source>
        <dbReference type="ARBA" id="ARBA00022531"/>
    </source>
</evidence>
<evidence type="ECO:0000256" key="3">
    <source>
        <dbReference type="SAM" id="SignalP"/>
    </source>
</evidence>
<feature type="domain" description="Photosynthesis system II assembly factor Ycf48/Hcf136-like" evidence="4">
    <location>
        <begin position="196"/>
        <end position="313"/>
    </location>
</feature>
<gene>
    <name evidence="5" type="ORF">D0544_11030</name>
</gene>
<dbReference type="GO" id="GO:0009523">
    <property type="term" value="C:photosystem II"/>
    <property type="evidence" value="ECO:0007669"/>
    <property type="project" value="UniProtKB-KW"/>
</dbReference>
<feature type="domain" description="Photosynthesis system II assembly factor Ycf48/Hcf136-like" evidence="4">
    <location>
        <begin position="52"/>
        <end position="133"/>
    </location>
</feature>
<keyword evidence="1" id="KW-0602">Photosynthesis</keyword>
<dbReference type="PANTHER" id="PTHR47199">
    <property type="entry name" value="PHOTOSYSTEM II STABILITY/ASSEMBLY FACTOR HCF136, CHLOROPLASTIC"/>
    <property type="match status" value="1"/>
</dbReference>
<feature type="chain" id="PRO_5018305407" description="Photosynthesis system II assembly factor Ycf48/Hcf136-like domain-containing protein" evidence="3">
    <location>
        <begin position="41"/>
        <end position="394"/>
    </location>
</feature>
<sequence>MLFHESPGSVKSACARQLRRLHRPAQVAVFALLLSVQAQAFEDPLHAPAIQVPVAAQSLLLDVALTGSRIVAVGERGHILYSDDLGQSWTQAEVPVRVMLTAVTFPDAGPLGWAVGHQGVILMSQDGGLTWSKQLDGNQAHQLMVDAFTTAAEARIEALELAAESEREPLEMELESLEFMLDDSASFVEEGPVRPFVDLWFKNPSEGFAVGTFGLILRTRDGGKSWYSPAPSLKNPDARHYNAMAGDENALFIAGEGGHIQRSTDGGETWELLDSPYEGSFFDVVVDKERVLLLGLRGNAFLSEDNGETWAPVETGTNLNLSKAVLLEDGRFLMSQYAPQLLISNPDSTAFKRLPWSSTGAISSFLILQQGPMITVGTNGVTAHSAQSFSVEVN</sequence>
<keyword evidence="3" id="KW-0732">Signal</keyword>
<feature type="signal peptide" evidence="3">
    <location>
        <begin position="1"/>
        <end position="40"/>
    </location>
</feature>
<accession>A0A3P3VI49</accession>
<protein>
    <recommendedName>
        <fullName evidence="4">Photosynthesis system II assembly factor Ycf48/Hcf136-like domain-containing protein</fullName>
    </recommendedName>
</protein>
<comment type="caution">
    <text evidence="5">The sequence shown here is derived from an EMBL/GenBank/DDBJ whole genome shotgun (WGS) entry which is preliminary data.</text>
</comment>
<keyword evidence="6" id="KW-1185">Reference proteome</keyword>
<dbReference type="SUPFAM" id="SSF50939">
    <property type="entry name" value="Sialidases"/>
    <property type="match status" value="1"/>
</dbReference>
<evidence type="ECO:0000313" key="6">
    <source>
        <dbReference type="Proteomes" id="UP000280792"/>
    </source>
</evidence>
<evidence type="ECO:0000313" key="5">
    <source>
        <dbReference type="EMBL" id="RRJ82405.1"/>
    </source>
</evidence>
<dbReference type="CDD" id="cd15482">
    <property type="entry name" value="Sialidase_non-viral"/>
    <property type="match status" value="1"/>
</dbReference>
<dbReference type="Proteomes" id="UP000280792">
    <property type="component" value="Unassembled WGS sequence"/>
</dbReference>